<organism evidence="2 3">
    <name type="scientific">Holothuria leucospilota</name>
    <name type="common">Black long sea cucumber</name>
    <name type="synonym">Mertensiothuria leucospilota</name>
    <dbReference type="NCBI Taxonomy" id="206669"/>
    <lineage>
        <taxon>Eukaryota</taxon>
        <taxon>Metazoa</taxon>
        <taxon>Echinodermata</taxon>
        <taxon>Eleutherozoa</taxon>
        <taxon>Echinozoa</taxon>
        <taxon>Holothuroidea</taxon>
        <taxon>Aspidochirotacea</taxon>
        <taxon>Aspidochirotida</taxon>
        <taxon>Holothuriidae</taxon>
        <taxon>Holothuria</taxon>
    </lineage>
</organism>
<protein>
    <submittedName>
        <fullName evidence="2">Zinc finger CCHC domain-containing protein 18</fullName>
    </submittedName>
</protein>
<dbReference type="InterPro" id="IPR048270">
    <property type="entry name" value="PNMA_C"/>
</dbReference>
<dbReference type="AlphaFoldDB" id="A0A9Q1HC35"/>
<dbReference type="PANTHER" id="PTHR23095">
    <property type="entry name" value="PARANEOPLASTIC ANTIGEN"/>
    <property type="match status" value="1"/>
</dbReference>
<dbReference type="EMBL" id="JAIZAY010000006">
    <property type="protein sequence ID" value="KAJ8039973.1"/>
    <property type="molecule type" value="Genomic_DNA"/>
</dbReference>
<dbReference type="Pfam" id="PF14893">
    <property type="entry name" value="PNMA"/>
    <property type="match status" value="1"/>
</dbReference>
<feature type="domain" description="Paraneoplastic antigen Ma-like C-terminal" evidence="1">
    <location>
        <begin position="80"/>
        <end position="177"/>
    </location>
</feature>
<dbReference type="OrthoDB" id="115435at2759"/>
<evidence type="ECO:0000259" key="1">
    <source>
        <dbReference type="Pfam" id="PF14893"/>
    </source>
</evidence>
<comment type="caution">
    <text evidence="2">The sequence shown here is derived from an EMBL/GenBank/DDBJ whole genome shotgun (WGS) entry which is preliminary data.</text>
</comment>
<gene>
    <name evidence="2" type="ORF">HOLleu_14141</name>
</gene>
<name>A0A9Q1HC35_HOLLE</name>
<dbReference type="Proteomes" id="UP001152320">
    <property type="component" value="Chromosome 6"/>
</dbReference>
<proteinExistence type="predicted"/>
<evidence type="ECO:0000313" key="2">
    <source>
        <dbReference type="EMBL" id="KAJ8039973.1"/>
    </source>
</evidence>
<accession>A0A9Q1HC35</accession>
<dbReference type="PANTHER" id="PTHR23095:SF46">
    <property type="entry name" value="GAG PROTEIN"/>
    <property type="match status" value="1"/>
</dbReference>
<dbReference type="InterPro" id="IPR026523">
    <property type="entry name" value="PNMA"/>
</dbReference>
<evidence type="ECO:0000313" key="3">
    <source>
        <dbReference type="Proteomes" id="UP001152320"/>
    </source>
</evidence>
<sequence>MDMAIGTGNCGPFTVSHLSPMGNYPFQVGSNMLSRCWMSLGCLRRRKGPVLPKVSLPQPSLYIGRPLRHWGLQPRPVTLILKQLSQAYGTACEGEELYSLFRDTYQKEGERPSQYLLRVEDKLDQAIQFGGVPGTDADRLRLSQFMRGCIHNEGLVSNLQLRQRRGHHPPPPGLVEFLREVCVEETAEEARSQRWRAQGIPKRAQAREIQAEQDDPNPFLKELGKIMAQLQALQMPPAAQPPPAVSTTPPTDMAAIVTRMQKCIEVSMIYVLFQIMPCCPMPFSHWSSAILTCWKNNFRFIFDLGNSWEILHFDI</sequence>
<keyword evidence="3" id="KW-1185">Reference proteome</keyword>
<reference evidence="2" key="1">
    <citation type="submission" date="2021-10" db="EMBL/GenBank/DDBJ databases">
        <title>Tropical sea cucumber genome reveals ecological adaptation and Cuvierian tubules defense mechanism.</title>
        <authorList>
            <person name="Chen T."/>
        </authorList>
    </citation>
    <scope>NUCLEOTIDE SEQUENCE</scope>
    <source>
        <strain evidence="2">Nanhai2018</strain>
        <tissue evidence="2">Muscle</tissue>
    </source>
</reference>